<gene>
    <name evidence="3" type="ORF">KKJ01_10220</name>
</gene>
<feature type="domain" description="ClpX-type ZB" evidence="2">
    <location>
        <begin position="1"/>
        <end position="48"/>
    </location>
</feature>
<dbReference type="EMBL" id="JAILSO010000030">
    <property type="protein sequence ID" value="MDE1478593.1"/>
    <property type="molecule type" value="Genomic_DNA"/>
</dbReference>
<feature type="binding site" evidence="1">
    <location>
        <position position="32"/>
    </location>
    <ligand>
        <name>Zn(2+)</name>
        <dbReference type="ChEBI" id="CHEBI:29105"/>
    </ligand>
</feature>
<dbReference type="SUPFAM" id="SSF57716">
    <property type="entry name" value="Glucocorticoid receptor-like (DNA-binding domain)"/>
    <property type="match status" value="1"/>
</dbReference>
<dbReference type="PROSITE" id="PS51902">
    <property type="entry name" value="CLPX_ZB"/>
    <property type="match status" value="1"/>
</dbReference>
<accession>A0AAJ1JB31</accession>
<dbReference type="InterPro" id="IPR038366">
    <property type="entry name" value="Znf_CppX_C4_sf"/>
</dbReference>
<dbReference type="InterPro" id="IPR010603">
    <property type="entry name" value="Znf_CppX_C4"/>
</dbReference>
<dbReference type="InterPro" id="IPR059188">
    <property type="entry name" value="Znf_CLPX-like"/>
</dbReference>
<evidence type="ECO:0000256" key="1">
    <source>
        <dbReference type="PROSITE-ProRule" id="PRU01250"/>
    </source>
</evidence>
<dbReference type="Gene3D" id="6.20.220.10">
    <property type="entry name" value="ClpX chaperone, C4-type zinc finger domain"/>
    <property type="match status" value="1"/>
</dbReference>
<reference evidence="3" key="2">
    <citation type="journal article" date="2022" name="J. Evol. Biol.">
        <title>Pre- and post-association barriers to host switching in sympatric mutualists.</title>
        <authorList>
            <person name="Dinges Z.M."/>
            <person name="Phillips R.K."/>
            <person name="Lively C.M."/>
            <person name="Bashey F."/>
        </authorList>
    </citation>
    <scope>NUCLEOTIDE SEQUENCE</scope>
    <source>
        <strain evidence="3">MC_266_E_2016</strain>
    </source>
</reference>
<dbReference type="GO" id="GO:0008270">
    <property type="term" value="F:zinc ion binding"/>
    <property type="evidence" value="ECO:0007669"/>
    <property type="project" value="UniProtKB-UniRule"/>
</dbReference>
<keyword evidence="1" id="KW-0143">Chaperone</keyword>
<dbReference type="AlphaFoldDB" id="A0AAJ1JB31"/>
<dbReference type="GO" id="GO:0051082">
    <property type="term" value="F:unfolded protein binding"/>
    <property type="evidence" value="ECO:0007669"/>
    <property type="project" value="UniProtKB-UniRule"/>
</dbReference>
<dbReference type="SMART" id="SM00994">
    <property type="entry name" value="zf-C4_ClpX"/>
    <property type="match status" value="1"/>
</dbReference>
<comment type="similarity">
    <text evidence="1">Belongs to the ClpX chaperone family.</text>
</comment>
<dbReference type="GO" id="GO:0006457">
    <property type="term" value="P:protein folding"/>
    <property type="evidence" value="ECO:0007669"/>
    <property type="project" value="UniProtKB-UniRule"/>
</dbReference>
<evidence type="ECO:0000313" key="3">
    <source>
        <dbReference type="EMBL" id="MDE1478593.1"/>
    </source>
</evidence>
<reference evidence="3" key="1">
    <citation type="submission" date="2021-08" db="EMBL/GenBank/DDBJ databases">
        <authorList>
            <person name="Papudeshi B."/>
            <person name="Bashey-Visser F."/>
        </authorList>
    </citation>
    <scope>NUCLEOTIDE SEQUENCE</scope>
    <source>
        <strain evidence="3">MC_266_E_2016</strain>
    </source>
</reference>
<dbReference type="GO" id="GO:0046983">
    <property type="term" value="F:protein dimerization activity"/>
    <property type="evidence" value="ECO:0007669"/>
    <property type="project" value="UniProtKB-UniRule"/>
</dbReference>
<proteinExistence type="inferred from homology"/>
<keyword evidence="1" id="KW-0479">Metal-binding</keyword>
<keyword evidence="1" id="KW-0862">Zinc</keyword>
<evidence type="ECO:0000313" key="4">
    <source>
        <dbReference type="Proteomes" id="UP001222434"/>
    </source>
</evidence>
<dbReference type="Pfam" id="PF06689">
    <property type="entry name" value="zf-C4_ClpX"/>
    <property type="match status" value="1"/>
</dbReference>
<feature type="binding site" evidence="1">
    <location>
        <position position="7"/>
    </location>
    <ligand>
        <name>Zn(2+)</name>
        <dbReference type="ChEBI" id="CHEBI:29105"/>
    </ligand>
</feature>
<comment type="caution">
    <text evidence="3">The sequence shown here is derived from an EMBL/GenBank/DDBJ whole genome shotgun (WGS) entry which is preliminary data.</text>
</comment>
<feature type="binding site" evidence="1">
    <location>
        <position position="29"/>
    </location>
    <ligand>
        <name>Zn(2+)</name>
        <dbReference type="ChEBI" id="CHEBI:29105"/>
    </ligand>
</feature>
<evidence type="ECO:0000259" key="2">
    <source>
        <dbReference type="PROSITE" id="PS51902"/>
    </source>
</evidence>
<feature type="binding site" evidence="1">
    <location>
        <position position="10"/>
    </location>
    <ligand>
        <name>Zn(2+)</name>
        <dbReference type="ChEBI" id="CHEBI:29105"/>
    </ligand>
</feature>
<protein>
    <recommendedName>
        <fullName evidence="2">ClpX-type ZB domain-containing protein</fullName>
    </recommendedName>
</protein>
<dbReference type="Proteomes" id="UP001222434">
    <property type="component" value="Unassembled WGS sequence"/>
</dbReference>
<organism evidence="3 4">
    <name type="scientific">Xenorhabdus bovienii</name>
    <name type="common">Xenorhabdus nematophila subsp. bovienii</name>
    <dbReference type="NCBI Taxonomy" id="40576"/>
    <lineage>
        <taxon>Bacteria</taxon>
        <taxon>Pseudomonadati</taxon>
        <taxon>Pseudomonadota</taxon>
        <taxon>Gammaproteobacteria</taxon>
        <taxon>Enterobacterales</taxon>
        <taxon>Morganellaceae</taxon>
        <taxon>Xenorhabdus</taxon>
    </lineage>
</organism>
<name>A0AAJ1JB31_XENBV</name>
<sequence>MSVELYCSFCGKSKSNTKALVAGPSVYICDECIDLCQEIVLERRKIKEVEALDKSAADLYRFLYSSTSGAFDRAVVCPHAILQEQTGLDEAQIKAAIDLLTERHMLQVMPYGKDCSLYLMDGLPAETKFNDLSQSYSIKANVLVKPNPEIKLFS</sequence>